<dbReference type="Gene3D" id="3.20.20.70">
    <property type="entry name" value="Aldolase class I"/>
    <property type="match status" value="1"/>
</dbReference>
<dbReference type="UniPathway" id="UPA00251">
    <property type="reaction ID" value="UER00318"/>
</dbReference>
<dbReference type="GO" id="GO:0046872">
    <property type="term" value="F:metal ion binding"/>
    <property type="evidence" value="ECO:0007669"/>
    <property type="project" value="InterPro"/>
</dbReference>
<evidence type="ECO:0000256" key="3">
    <source>
        <dbReference type="ARBA" id="ARBA00011823"/>
    </source>
</evidence>
<dbReference type="eggNOG" id="COG0113">
    <property type="taxonomic scope" value="Bacteria"/>
</dbReference>
<dbReference type="AlphaFoldDB" id="E2Q6W4"/>
<dbReference type="EMBL" id="CM000913">
    <property type="protein sequence ID" value="EFG09413.1"/>
    <property type="molecule type" value="Genomic_DNA"/>
</dbReference>
<gene>
    <name evidence="12" type="primary">hemB3</name>
    <name evidence="12" type="ORF">SCLAV_4340</name>
</gene>
<evidence type="ECO:0000256" key="4">
    <source>
        <dbReference type="ARBA" id="ARBA00012053"/>
    </source>
</evidence>
<evidence type="ECO:0000256" key="6">
    <source>
        <dbReference type="ARBA" id="ARBA00023133"/>
    </source>
</evidence>
<dbReference type="InterPro" id="IPR001731">
    <property type="entry name" value="ALAD"/>
</dbReference>
<sequence>MEADGADMVLLEPAQFTSDVLTTLRTQTRVPLFPFSVSGEYLTLTHVDPDTGQRDVRLLVELFTMLKRAGASASLTYAALDIARRVA</sequence>
<evidence type="ECO:0000256" key="8">
    <source>
        <dbReference type="ARBA" id="ARBA00023244"/>
    </source>
</evidence>
<comment type="pathway">
    <text evidence="1">Porphyrin-containing compound metabolism; protoporphyrin-IX biosynthesis; coproporphyrinogen-III from 5-aminolevulinate: step 1/4.</text>
</comment>
<reference evidence="12 13" key="1">
    <citation type="journal article" date="2010" name="Genome Biol. Evol.">
        <title>The sequence of a 1.8-mb bacterial linear plasmid reveals a rich evolutionary reservoir of secondary metabolic pathways.</title>
        <authorList>
            <person name="Medema M.H."/>
            <person name="Trefzer A."/>
            <person name="Kovalchuk A."/>
            <person name="van den Berg M."/>
            <person name="Mueller U."/>
            <person name="Heijne W."/>
            <person name="Wu L."/>
            <person name="Alam M.T."/>
            <person name="Ronning C.M."/>
            <person name="Nierman W.C."/>
            <person name="Bovenberg R.A.L."/>
            <person name="Breitling R."/>
            <person name="Takano E."/>
        </authorList>
    </citation>
    <scope>NUCLEOTIDE SEQUENCE [LARGE SCALE GENOMIC DNA]</scope>
    <source>
        <strain evidence="13">ATCC 27064 / DSM 738 / JCM 4710 / NBRC 13307 / NCIMB 12785 / NRRL 3585 / VKM Ac-602</strain>
    </source>
</reference>
<evidence type="ECO:0000256" key="2">
    <source>
        <dbReference type="ARBA" id="ARBA00008055"/>
    </source>
</evidence>
<keyword evidence="13" id="KW-1185">Reference proteome</keyword>
<proteinExistence type="inferred from homology"/>
<dbReference type="SUPFAM" id="SSF51569">
    <property type="entry name" value="Aldolase"/>
    <property type="match status" value="1"/>
</dbReference>
<protein>
    <recommendedName>
        <fullName evidence="5">Delta-aminolevulinic acid dehydratase</fullName>
        <ecNumber evidence="4">4.2.1.24</ecNumber>
    </recommendedName>
    <alternativeName>
        <fullName evidence="9">Porphobilinogen synthase</fullName>
    </alternativeName>
</protein>
<dbReference type="STRING" id="1901.BB341_07155"/>
<name>E2Q6W4_STRCL</name>
<dbReference type="GO" id="GO:0004655">
    <property type="term" value="F:porphobilinogen synthase activity"/>
    <property type="evidence" value="ECO:0007669"/>
    <property type="project" value="UniProtKB-EC"/>
</dbReference>
<dbReference type="Proteomes" id="UP000002357">
    <property type="component" value="Chromosome"/>
</dbReference>
<evidence type="ECO:0000256" key="9">
    <source>
        <dbReference type="ARBA" id="ARBA00032837"/>
    </source>
</evidence>
<keyword evidence="6" id="KW-0350">Heme biosynthesis</keyword>
<comment type="similarity">
    <text evidence="2 11">Belongs to the ALAD family.</text>
</comment>
<comment type="subunit">
    <text evidence="3">Homooctamer.</text>
</comment>
<evidence type="ECO:0000313" key="13">
    <source>
        <dbReference type="Proteomes" id="UP000002357"/>
    </source>
</evidence>
<evidence type="ECO:0000256" key="10">
    <source>
        <dbReference type="ARBA" id="ARBA00047651"/>
    </source>
</evidence>
<keyword evidence="8" id="KW-0627">Porphyrin biosynthesis</keyword>
<dbReference type="PRINTS" id="PR00144">
    <property type="entry name" value="DALDHYDRTASE"/>
</dbReference>
<dbReference type="InterPro" id="IPR013785">
    <property type="entry name" value="Aldolase_TIM"/>
</dbReference>
<keyword evidence="7 12" id="KW-0456">Lyase</keyword>
<evidence type="ECO:0000256" key="11">
    <source>
        <dbReference type="RuleBase" id="RU004161"/>
    </source>
</evidence>
<evidence type="ECO:0000313" key="12">
    <source>
        <dbReference type="EMBL" id="EFG09413.1"/>
    </source>
</evidence>
<dbReference type="EC" id="4.2.1.24" evidence="4"/>
<dbReference type="KEGG" id="sclf:BB341_07155"/>
<comment type="catalytic activity">
    <reaction evidence="10">
        <text>2 5-aminolevulinate = porphobilinogen + 2 H2O + H(+)</text>
        <dbReference type="Rhea" id="RHEA:24064"/>
        <dbReference type="ChEBI" id="CHEBI:15377"/>
        <dbReference type="ChEBI" id="CHEBI:15378"/>
        <dbReference type="ChEBI" id="CHEBI:58126"/>
        <dbReference type="ChEBI" id="CHEBI:356416"/>
        <dbReference type="EC" id="4.2.1.24"/>
    </reaction>
</comment>
<accession>E2Q6W4</accession>
<evidence type="ECO:0000256" key="7">
    <source>
        <dbReference type="ARBA" id="ARBA00023239"/>
    </source>
</evidence>
<organism evidence="12 13">
    <name type="scientific">Streptomyces clavuligerus</name>
    <dbReference type="NCBI Taxonomy" id="1901"/>
    <lineage>
        <taxon>Bacteria</taxon>
        <taxon>Bacillati</taxon>
        <taxon>Actinomycetota</taxon>
        <taxon>Actinomycetes</taxon>
        <taxon>Kitasatosporales</taxon>
        <taxon>Streptomycetaceae</taxon>
        <taxon>Streptomyces</taxon>
    </lineage>
</organism>
<evidence type="ECO:0000256" key="5">
    <source>
        <dbReference type="ARBA" id="ARBA00020771"/>
    </source>
</evidence>
<dbReference type="GO" id="GO:0006782">
    <property type="term" value="P:protoporphyrinogen IX biosynthetic process"/>
    <property type="evidence" value="ECO:0007669"/>
    <property type="project" value="UniProtKB-UniPathway"/>
</dbReference>
<evidence type="ECO:0000256" key="1">
    <source>
        <dbReference type="ARBA" id="ARBA00004694"/>
    </source>
</evidence>
<dbReference type="Pfam" id="PF00490">
    <property type="entry name" value="ALAD"/>
    <property type="match status" value="1"/>
</dbReference>